<gene>
    <name evidence="1" type="ORF">JYE49_10580</name>
</gene>
<dbReference type="EMBL" id="CP068393">
    <property type="protein sequence ID" value="QUC66305.1"/>
    <property type="molecule type" value="Genomic_DNA"/>
</dbReference>
<sequence>MSRIVVLVGSVRKGGNTELLAQAFAEGAGKQHEVELVSVADYDIHPCIGCNSCYTREGHRCFREDGMQAIYEKLKQAEVLVIASPVYFYGISAQLKALVDRLHTPMRNEFAIRKLGLILAGAAEIPDLFDPIVLQYRMILRFFKLEDAGMVLVPGVKEKGDVAGTDGIEKARKMGEAVAAAQQ</sequence>
<reference evidence="1" key="1">
    <citation type="submission" date="2021-01" db="EMBL/GenBank/DDBJ databases">
        <title>Complete genome sequence of Clostridiales bacterium R-7.</title>
        <authorList>
            <person name="Mahoney-Kurpe S.C."/>
            <person name="Palevich N."/>
            <person name="Koike S."/>
            <person name="Moon C.D."/>
            <person name="Attwood G.T."/>
        </authorList>
    </citation>
    <scope>NUCLEOTIDE SEQUENCE</scope>
    <source>
        <strain evidence="1">R-7</strain>
    </source>
</reference>
<protein>
    <submittedName>
        <fullName evidence="1">Flavodoxin family protein</fullName>
    </submittedName>
</protein>
<organism evidence="1 2">
    <name type="scientific">Aristaeella hokkaidonensis</name>
    <dbReference type="NCBI Taxonomy" id="3046382"/>
    <lineage>
        <taxon>Bacteria</taxon>
        <taxon>Bacillati</taxon>
        <taxon>Bacillota</taxon>
        <taxon>Clostridia</taxon>
        <taxon>Eubacteriales</taxon>
        <taxon>Aristaeellaceae</taxon>
        <taxon>Aristaeella</taxon>
    </lineage>
</organism>
<evidence type="ECO:0000313" key="1">
    <source>
        <dbReference type="EMBL" id="QUC66305.1"/>
    </source>
</evidence>
<accession>A0AC61MV33</accession>
<name>A0AC61MV33_9FIRM</name>
<evidence type="ECO:0000313" key="2">
    <source>
        <dbReference type="Proteomes" id="UP000682782"/>
    </source>
</evidence>
<proteinExistence type="predicted"/>
<dbReference type="Proteomes" id="UP000682782">
    <property type="component" value="Chromosome"/>
</dbReference>
<keyword evidence="2" id="KW-1185">Reference proteome</keyword>